<name>A0ABV9UEU3_9ACTN</name>
<keyword evidence="2" id="KW-1185">Reference proteome</keyword>
<dbReference type="Pfam" id="PF19758">
    <property type="entry name" value="DUF6245"/>
    <property type="match status" value="1"/>
</dbReference>
<comment type="caution">
    <text evidence="1">The sequence shown here is derived from an EMBL/GenBank/DDBJ whole genome shotgun (WGS) entry which is preliminary data.</text>
</comment>
<organism evidence="1 2">
    <name type="scientific">Actinomadura gamaensis</name>
    <dbReference type="NCBI Taxonomy" id="1763541"/>
    <lineage>
        <taxon>Bacteria</taxon>
        <taxon>Bacillati</taxon>
        <taxon>Actinomycetota</taxon>
        <taxon>Actinomycetes</taxon>
        <taxon>Streptosporangiales</taxon>
        <taxon>Thermomonosporaceae</taxon>
        <taxon>Actinomadura</taxon>
    </lineage>
</organism>
<accession>A0ABV9UEU3</accession>
<evidence type="ECO:0000313" key="2">
    <source>
        <dbReference type="Proteomes" id="UP001595872"/>
    </source>
</evidence>
<dbReference type="InterPro" id="IPR046212">
    <property type="entry name" value="DUF6245"/>
</dbReference>
<evidence type="ECO:0000313" key="1">
    <source>
        <dbReference type="EMBL" id="MFC4913765.1"/>
    </source>
</evidence>
<gene>
    <name evidence="1" type="ORF">ACFPCY_41225</name>
</gene>
<reference evidence="2" key="1">
    <citation type="journal article" date="2019" name="Int. J. Syst. Evol. Microbiol.">
        <title>The Global Catalogue of Microorganisms (GCM) 10K type strain sequencing project: providing services to taxonomists for standard genome sequencing and annotation.</title>
        <authorList>
            <consortium name="The Broad Institute Genomics Platform"/>
            <consortium name="The Broad Institute Genome Sequencing Center for Infectious Disease"/>
            <person name="Wu L."/>
            <person name="Ma J."/>
        </authorList>
    </citation>
    <scope>NUCLEOTIDE SEQUENCE [LARGE SCALE GENOMIC DNA]</scope>
    <source>
        <strain evidence="2">KLKA75</strain>
    </source>
</reference>
<proteinExistence type="predicted"/>
<dbReference type="Proteomes" id="UP001595872">
    <property type="component" value="Unassembled WGS sequence"/>
</dbReference>
<dbReference type="RefSeq" id="WP_378265000.1">
    <property type="nucleotide sequence ID" value="NZ_JBHSIT010000020.1"/>
</dbReference>
<dbReference type="EMBL" id="JBHSIT010000020">
    <property type="protein sequence ID" value="MFC4913765.1"/>
    <property type="molecule type" value="Genomic_DNA"/>
</dbReference>
<sequence>MAAVACALEQPGCDRPFTGALATALQFTAALAALDCFGGTGTAAEHEAEAARLGGADAYRKRLANALLGAVQLHAMLAEPLAAGDADATAAAHAEQLSTCGMLDPDTGEVDPGKWAEFLRWQTLRVSGPLREAATDPASGPIVLGAAHAAYALQRMLGGIAAGQRLFAEPSIEAVAAQRDELRDELRAARTEPTDAIANIDVLEDLLAGAEGLFG</sequence>
<protein>
    <submittedName>
        <fullName evidence="1">DUF6245 family protein</fullName>
    </submittedName>
</protein>